<feature type="compositionally biased region" description="Polar residues" evidence="1">
    <location>
        <begin position="1"/>
        <end position="12"/>
    </location>
</feature>
<comment type="caution">
    <text evidence="2">The sequence shown here is derived from an EMBL/GenBank/DDBJ whole genome shotgun (WGS) entry which is preliminary data.</text>
</comment>
<proteinExistence type="predicted"/>
<sequence length="67" mass="7449">MDGSITYPQTRGINGRIHRQNMSGSDTSGSGRTTICLTVRPDFVCQKTVTKSIVKREIVQTDLRSYS</sequence>
<accession>A0ABR3KPX6</accession>
<organism evidence="2 3">
    <name type="scientific">Trichinella spiralis</name>
    <name type="common">Trichina worm</name>
    <dbReference type="NCBI Taxonomy" id="6334"/>
    <lineage>
        <taxon>Eukaryota</taxon>
        <taxon>Metazoa</taxon>
        <taxon>Ecdysozoa</taxon>
        <taxon>Nematoda</taxon>
        <taxon>Enoplea</taxon>
        <taxon>Dorylaimia</taxon>
        <taxon>Trichinellida</taxon>
        <taxon>Trichinellidae</taxon>
        <taxon>Trichinella</taxon>
    </lineage>
</organism>
<keyword evidence="3" id="KW-1185">Reference proteome</keyword>
<evidence type="ECO:0000313" key="2">
    <source>
        <dbReference type="EMBL" id="KAL1241270.1"/>
    </source>
</evidence>
<reference evidence="2 3" key="1">
    <citation type="submission" date="2024-07" db="EMBL/GenBank/DDBJ databases">
        <title>Enhanced genomic and transcriptomic resources for Trichinella pseudospiralis and T. spiralis underpin the discovery of pronounced molecular differences between stages and species.</title>
        <authorList>
            <person name="Pasi K.K."/>
            <person name="La Rosa G."/>
            <person name="Gomez-Morales M.A."/>
            <person name="Tosini F."/>
            <person name="Sumanam S."/>
            <person name="Young N.D."/>
            <person name="Chang B.C."/>
            <person name="Robin G.B."/>
        </authorList>
    </citation>
    <scope>NUCLEOTIDE SEQUENCE [LARGE SCALE GENOMIC DNA]</scope>
    <source>
        <strain evidence="2">ISS534</strain>
    </source>
</reference>
<evidence type="ECO:0000313" key="3">
    <source>
        <dbReference type="Proteomes" id="UP001558632"/>
    </source>
</evidence>
<name>A0ABR3KPX6_TRISP</name>
<gene>
    <name evidence="2" type="ORF">TSPI_10530</name>
</gene>
<dbReference type="Proteomes" id="UP001558632">
    <property type="component" value="Unassembled WGS sequence"/>
</dbReference>
<evidence type="ECO:0000256" key="1">
    <source>
        <dbReference type="SAM" id="MobiDB-lite"/>
    </source>
</evidence>
<feature type="region of interest" description="Disordered" evidence="1">
    <location>
        <begin position="1"/>
        <end position="31"/>
    </location>
</feature>
<dbReference type="EMBL" id="JBEUSY010000251">
    <property type="protein sequence ID" value="KAL1241270.1"/>
    <property type="molecule type" value="Genomic_DNA"/>
</dbReference>
<protein>
    <submittedName>
        <fullName evidence="2">HTH-type transcriptional regulator YdeC</fullName>
    </submittedName>
</protein>